<keyword evidence="1" id="KW-1133">Transmembrane helix</keyword>
<dbReference type="RefSeq" id="WP_131597392.1">
    <property type="nucleotide sequence ID" value="NZ_SJSL01000006.1"/>
</dbReference>
<protein>
    <submittedName>
        <fullName evidence="2">Uncharacterized protein</fullName>
    </submittedName>
</protein>
<keyword evidence="3" id="KW-1185">Reference proteome</keyword>
<name>A0A4R0NET7_9SPHI</name>
<accession>A0A4R0NET7</accession>
<evidence type="ECO:0000256" key="1">
    <source>
        <dbReference type="SAM" id="Phobius"/>
    </source>
</evidence>
<comment type="caution">
    <text evidence="2">The sequence shown here is derived from an EMBL/GenBank/DDBJ whole genome shotgun (WGS) entry which is preliminary data.</text>
</comment>
<evidence type="ECO:0000313" key="3">
    <source>
        <dbReference type="Proteomes" id="UP000293347"/>
    </source>
</evidence>
<feature type="transmembrane region" description="Helical" evidence="1">
    <location>
        <begin position="6"/>
        <end position="22"/>
    </location>
</feature>
<dbReference type="EMBL" id="SJSL01000006">
    <property type="protein sequence ID" value="TCC98961.1"/>
    <property type="molecule type" value="Genomic_DNA"/>
</dbReference>
<feature type="transmembrane region" description="Helical" evidence="1">
    <location>
        <begin position="34"/>
        <end position="53"/>
    </location>
</feature>
<sequence length="61" mass="6363">MNTVSGALIGEVLGFISAFGLIRTNAKKSQWGMLLPIIAPITTIIGAVSGGKIGQHRITNQ</sequence>
<organism evidence="2 3">
    <name type="scientific">Pedobacter psychroterrae</name>
    <dbReference type="NCBI Taxonomy" id="2530453"/>
    <lineage>
        <taxon>Bacteria</taxon>
        <taxon>Pseudomonadati</taxon>
        <taxon>Bacteroidota</taxon>
        <taxon>Sphingobacteriia</taxon>
        <taxon>Sphingobacteriales</taxon>
        <taxon>Sphingobacteriaceae</taxon>
        <taxon>Pedobacter</taxon>
    </lineage>
</organism>
<evidence type="ECO:0000313" key="2">
    <source>
        <dbReference type="EMBL" id="TCC98961.1"/>
    </source>
</evidence>
<dbReference type="Proteomes" id="UP000293347">
    <property type="component" value="Unassembled WGS sequence"/>
</dbReference>
<proteinExistence type="predicted"/>
<keyword evidence="1" id="KW-0472">Membrane</keyword>
<reference evidence="2 3" key="1">
    <citation type="submission" date="2019-02" db="EMBL/GenBank/DDBJ databases">
        <title>Pedobacter sp. RP-1-14 sp. nov., isolated from Arctic soil.</title>
        <authorList>
            <person name="Dahal R.H."/>
        </authorList>
    </citation>
    <scope>NUCLEOTIDE SEQUENCE [LARGE SCALE GENOMIC DNA]</scope>
    <source>
        <strain evidence="2 3">RP-1-14</strain>
    </source>
</reference>
<dbReference type="AlphaFoldDB" id="A0A4R0NET7"/>
<gene>
    <name evidence="2" type="ORF">EZ437_17650</name>
</gene>
<keyword evidence="1" id="KW-0812">Transmembrane</keyword>